<dbReference type="Gene3D" id="2.60.120.260">
    <property type="entry name" value="Galactose-binding domain-like"/>
    <property type="match status" value="1"/>
</dbReference>
<reference evidence="8 9" key="1">
    <citation type="submission" date="2017-05" db="EMBL/GenBank/DDBJ databases">
        <title>Comparative genomic and metabolic analysis of manganese-oxidizing mechanisms in Celeribater manganoxidans DY25T: its adaption to the environment of polymetallic nodule.</title>
        <authorList>
            <person name="Wang X."/>
        </authorList>
    </citation>
    <scope>NUCLEOTIDE SEQUENCE [LARGE SCALE GENOMIC DNA]</scope>
    <source>
        <strain evidence="8 9">DY25</strain>
    </source>
</reference>
<dbReference type="SUPFAM" id="SSF49785">
    <property type="entry name" value="Galactose-binding domain-like"/>
    <property type="match status" value="1"/>
</dbReference>
<feature type="active site" description="Charge relay system" evidence="4 5">
    <location>
        <position position="78"/>
    </location>
</feature>
<dbReference type="RefSeq" id="WP_097372374.1">
    <property type="nucleotide sequence ID" value="NZ_CP021404.1"/>
</dbReference>
<keyword evidence="2 5" id="KW-0378">Hydrolase</keyword>
<dbReference type="PROSITE" id="PS51892">
    <property type="entry name" value="SUBTILASE"/>
    <property type="match status" value="1"/>
</dbReference>
<evidence type="ECO:0000313" key="8">
    <source>
        <dbReference type="EMBL" id="ATI40718.1"/>
    </source>
</evidence>
<dbReference type="InterPro" id="IPR015500">
    <property type="entry name" value="Peptidase_S8_subtilisin-rel"/>
</dbReference>
<feature type="active site" description="Charge relay system" evidence="4 5">
    <location>
        <position position="38"/>
    </location>
</feature>
<dbReference type="PROSITE" id="PS00137">
    <property type="entry name" value="SUBTILASE_HIS"/>
    <property type="match status" value="1"/>
</dbReference>
<dbReference type="PROSITE" id="PS00330">
    <property type="entry name" value="HEMOLYSIN_CALCIUM"/>
    <property type="match status" value="4"/>
</dbReference>
<evidence type="ECO:0000256" key="1">
    <source>
        <dbReference type="ARBA" id="ARBA00022670"/>
    </source>
</evidence>
<name>A0A291LW58_9RHOB</name>
<feature type="active site" description="Charge relay system" evidence="4 5">
    <location>
        <position position="269"/>
    </location>
</feature>
<evidence type="ECO:0000313" key="9">
    <source>
        <dbReference type="Proteomes" id="UP000219050"/>
    </source>
</evidence>
<keyword evidence="3 5" id="KW-0720">Serine protease</keyword>
<evidence type="ECO:0000256" key="5">
    <source>
        <dbReference type="PROSITE-ProRule" id="PRU01240"/>
    </source>
</evidence>
<keyword evidence="1 5" id="KW-0645">Protease</keyword>
<sequence length="879" mass="90817">MKPTDPLYASQWHFDLLGDIETIWDDYSGAGVKVGVFDTGTEADHPDLDDNYDETLHYDGRSGRGRDDGQPNGSGDGHGTACAGLIAAEANDIGGVGVAWGATVAGVDYLNHLQHYISSDRETYIDSVEHAANFDVVSNSWGALGTYSSAQDIGDTNTGAQITHRAFVHAAETGRDGLGTLITKAAGNDAHSSSIQGSHRTYGNAQGEGLNNSEVVLVVAATQKSGLPQSYSNWGSNVSITAPAASVTTDMTDGGYSYGDHTTGFGGTSAATPVVAGVIGLMLEAAPGLGWRDVHEILAISAAQTGSDFGDGPSGYEMGAWMSNGATTWNGGGLSFNISHGFGMVDAFAAVRMAEVWQTMRPEAATSANDRTASGSWSGRNDTIPDGGVLDAEISVSRDITVEHIFVTVSVDHAYDGDLTVELIGPGGETYLLFDQERGQVGFGGEYTFAVTGARGMSSAGTWTVRLTDARGDGAGTLRDAVLSFRGASADSDSVHTITDDFLELADVETERRVLTDTDGGTDWLNLAALAGDVALDLRAGGQLQVDGQNWAEIGDAAAFENVVSGDGADMLTGNDGDNRLLGMRGDDVLSGGAGADLLDGGAGRDTASYAGSSRGLRADLLLNSENTGEAEGDRYRGIEDLLGSDHADDLRGNEGDNTLRGGAGADFIMGRDGDDWLIGNSGHDILTGNAGDDRLQGCVGNDRLIGGDGDDTLEGGSGNDSLIGGSGNNCYSGGAGRDVLYDGSGRGMLFGGADADRLIAGGGNDRLWGDGGADRLNGGNGNDRLNGGAGADYLVGGSGRDQFVFQNDMGMDRVADFNDTQDRLMFDSALVGTVSSAEDLVSRYGQQSDAGFTFDFGSDDQLTLLGYHGDPTGAILLV</sequence>
<dbReference type="PANTHER" id="PTHR42884:SF14">
    <property type="entry name" value="NEUROENDOCRINE CONVERTASE 1"/>
    <property type="match status" value="1"/>
</dbReference>
<dbReference type="Pfam" id="PF01483">
    <property type="entry name" value="P_proprotein"/>
    <property type="match status" value="1"/>
</dbReference>
<evidence type="ECO:0000256" key="6">
    <source>
        <dbReference type="SAM" id="MobiDB-lite"/>
    </source>
</evidence>
<evidence type="ECO:0000259" key="7">
    <source>
        <dbReference type="PROSITE" id="PS51829"/>
    </source>
</evidence>
<dbReference type="InterPro" id="IPR008979">
    <property type="entry name" value="Galactose-bd-like_sf"/>
</dbReference>
<dbReference type="InterPro" id="IPR011049">
    <property type="entry name" value="Serralysin-like_metalloprot_C"/>
</dbReference>
<dbReference type="GO" id="GO:0012505">
    <property type="term" value="C:endomembrane system"/>
    <property type="evidence" value="ECO:0007669"/>
    <property type="project" value="UniProtKB-ARBA"/>
</dbReference>
<keyword evidence="9" id="KW-1185">Reference proteome</keyword>
<dbReference type="InterPro" id="IPR018511">
    <property type="entry name" value="Hemolysin-typ_Ca-bd_CS"/>
</dbReference>
<dbReference type="KEGG" id="cmag:CBW24_00940"/>
<feature type="compositionally biased region" description="Basic and acidic residues" evidence="6">
    <location>
        <begin position="43"/>
        <end position="69"/>
    </location>
</feature>
<dbReference type="SUPFAM" id="SSF51120">
    <property type="entry name" value="beta-Roll"/>
    <property type="match status" value="3"/>
</dbReference>
<dbReference type="GO" id="GO:0016485">
    <property type="term" value="P:protein processing"/>
    <property type="evidence" value="ECO:0007669"/>
    <property type="project" value="TreeGrafter"/>
</dbReference>
<accession>A0A291LW58</accession>
<protein>
    <recommendedName>
        <fullName evidence="7">P/Homo B domain-containing protein</fullName>
    </recommendedName>
</protein>
<feature type="region of interest" description="Disordered" evidence="6">
    <location>
        <begin position="43"/>
        <end position="77"/>
    </location>
</feature>
<dbReference type="PRINTS" id="PR00313">
    <property type="entry name" value="CABNDNGRPT"/>
</dbReference>
<dbReference type="InterPro" id="IPR022398">
    <property type="entry name" value="Peptidase_S8_His-AS"/>
</dbReference>
<proteinExistence type="inferred from homology"/>
<feature type="domain" description="P/Homo B" evidence="7">
    <location>
        <begin position="366"/>
        <end position="491"/>
    </location>
</feature>
<dbReference type="Gene3D" id="2.150.10.10">
    <property type="entry name" value="Serralysin-like metalloprotease, C-terminal"/>
    <property type="match status" value="4"/>
</dbReference>
<dbReference type="Pfam" id="PF00353">
    <property type="entry name" value="HemolysinCabind"/>
    <property type="match status" value="4"/>
</dbReference>
<dbReference type="Gene3D" id="3.40.50.200">
    <property type="entry name" value="Peptidase S8/S53 domain"/>
    <property type="match status" value="1"/>
</dbReference>
<dbReference type="OrthoDB" id="9795675at2"/>
<dbReference type="PANTHER" id="PTHR42884">
    <property type="entry name" value="PROPROTEIN CONVERTASE SUBTILISIN/KEXIN-RELATED"/>
    <property type="match status" value="1"/>
</dbReference>
<dbReference type="PRINTS" id="PR00723">
    <property type="entry name" value="SUBTILISIN"/>
</dbReference>
<dbReference type="GO" id="GO:0005737">
    <property type="term" value="C:cytoplasm"/>
    <property type="evidence" value="ECO:0007669"/>
    <property type="project" value="UniProtKB-ARBA"/>
</dbReference>
<comment type="similarity">
    <text evidence="5">Belongs to the peptidase S8 family.</text>
</comment>
<dbReference type="InterPro" id="IPR001343">
    <property type="entry name" value="Hemolysn_Ca-bd"/>
</dbReference>
<gene>
    <name evidence="8" type="ORF">CBW24_00940</name>
</gene>
<dbReference type="EMBL" id="CP021404">
    <property type="protein sequence ID" value="ATI40718.1"/>
    <property type="molecule type" value="Genomic_DNA"/>
</dbReference>
<dbReference type="GO" id="GO:0004252">
    <property type="term" value="F:serine-type endopeptidase activity"/>
    <property type="evidence" value="ECO:0007669"/>
    <property type="project" value="UniProtKB-UniRule"/>
</dbReference>
<dbReference type="InterPro" id="IPR036852">
    <property type="entry name" value="Peptidase_S8/S53_dom_sf"/>
</dbReference>
<dbReference type="InterPro" id="IPR002884">
    <property type="entry name" value="P_dom"/>
</dbReference>
<dbReference type="InterPro" id="IPR023828">
    <property type="entry name" value="Peptidase_S8_Ser-AS"/>
</dbReference>
<dbReference type="Pfam" id="PF00082">
    <property type="entry name" value="Peptidase_S8"/>
    <property type="match status" value="1"/>
</dbReference>
<evidence type="ECO:0000256" key="2">
    <source>
        <dbReference type="ARBA" id="ARBA00022801"/>
    </source>
</evidence>
<dbReference type="SUPFAM" id="SSF52743">
    <property type="entry name" value="Subtilisin-like"/>
    <property type="match status" value="1"/>
</dbReference>
<dbReference type="Proteomes" id="UP000219050">
    <property type="component" value="Chromosome"/>
</dbReference>
<organism evidence="8 9">
    <name type="scientific">Pacificitalea manganoxidans</name>
    <dbReference type="NCBI Taxonomy" id="1411902"/>
    <lineage>
        <taxon>Bacteria</taxon>
        <taxon>Pseudomonadati</taxon>
        <taxon>Pseudomonadota</taxon>
        <taxon>Alphaproteobacteria</taxon>
        <taxon>Rhodobacterales</taxon>
        <taxon>Paracoccaceae</taxon>
        <taxon>Pacificitalea</taxon>
    </lineage>
</organism>
<dbReference type="GO" id="GO:0016020">
    <property type="term" value="C:membrane"/>
    <property type="evidence" value="ECO:0007669"/>
    <property type="project" value="TreeGrafter"/>
</dbReference>
<dbReference type="PROSITE" id="PS00138">
    <property type="entry name" value="SUBTILASE_SER"/>
    <property type="match status" value="1"/>
</dbReference>
<dbReference type="AlphaFoldDB" id="A0A291LW58"/>
<dbReference type="PROSITE" id="PS51829">
    <property type="entry name" value="P_HOMO_B"/>
    <property type="match status" value="1"/>
</dbReference>
<evidence type="ECO:0000256" key="3">
    <source>
        <dbReference type="ARBA" id="ARBA00022825"/>
    </source>
</evidence>
<dbReference type="InterPro" id="IPR000209">
    <property type="entry name" value="Peptidase_S8/S53_dom"/>
</dbReference>
<evidence type="ECO:0000256" key="4">
    <source>
        <dbReference type="PIRSR" id="PIRSR615500-1"/>
    </source>
</evidence>
<dbReference type="GO" id="GO:0005509">
    <property type="term" value="F:calcium ion binding"/>
    <property type="evidence" value="ECO:0007669"/>
    <property type="project" value="InterPro"/>
</dbReference>